<dbReference type="Pfam" id="PF10544">
    <property type="entry name" value="T5orf172"/>
    <property type="match status" value="1"/>
</dbReference>
<evidence type="ECO:0000313" key="3">
    <source>
        <dbReference type="Proteomes" id="UP000462621"/>
    </source>
</evidence>
<organism evidence="2 3">
    <name type="scientific">Vibrio eleionomae</name>
    <dbReference type="NCBI Taxonomy" id="2653505"/>
    <lineage>
        <taxon>Bacteria</taxon>
        <taxon>Pseudomonadati</taxon>
        <taxon>Pseudomonadota</taxon>
        <taxon>Gammaproteobacteria</taxon>
        <taxon>Vibrionales</taxon>
        <taxon>Vibrionaceae</taxon>
        <taxon>Vibrio</taxon>
    </lineage>
</organism>
<dbReference type="InterPro" id="IPR018306">
    <property type="entry name" value="Phage_T5_Orf172_DNA-bd"/>
</dbReference>
<keyword evidence="3" id="KW-1185">Reference proteome</keyword>
<dbReference type="EMBL" id="WEKT01000036">
    <property type="protein sequence ID" value="MZI94747.1"/>
    <property type="molecule type" value="Genomic_DNA"/>
</dbReference>
<evidence type="ECO:0000259" key="1">
    <source>
        <dbReference type="SMART" id="SM00974"/>
    </source>
</evidence>
<reference evidence="2 3" key="1">
    <citation type="submission" date="2019-10" db="EMBL/GenBank/DDBJ databases">
        <title>Vibrio sp. nov. isolated from a shrimp pond.</title>
        <authorList>
            <person name="Gomez-Gil B."/>
            <person name="Enciso-Ibarra J."/>
            <person name="Enciso-Ibarra K."/>
            <person name="Bolan-Mejia C."/>
        </authorList>
    </citation>
    <scope>NUCLEOTIDE SEQUENCE [LARGE SCALE GENOMIC DNA]</scope>
    <source>
        <strain evidence="2 3">CAIM 722</strain>
    </source>
</reference>
<evidence type="ECO:0000313" key="2">
    <source>
        <dbReference type="EMBL" id="MZI94747.1"/>
    </source>
</evidence>
<dbReference type="AlphaFoldDB" id="A0A7X4RVX4"/>
<feature type="domain" description="Bacteriophage T5 Orf172 DNA-binding" evidence="1">
    <location>
        <begin position="302"/>
        <end position="397"/>
    </location>
</feature>
<dbReference type="SMART" id="SM00974">
    <property type="entry name" value="T5orf172"/>
    <property type="match status" value="1"/>
</dbReference>
<dbReference type="Proteomes" id="UP000462621">
    <property type="component" value="Unassembled WGS sequence"/>
</dbReference>
<protein>
    <recommendedName>
        <fullName evidence="1">Bacteriophage T5 Orf172 DNA-binding domain-containing protein</fullName>
    </recommendedName>
</protein>
<name>A0A7X4RVX4_9VIBR</name>
<accession>A0A7X4RVX4</accession>
<dbReference type="RefSeq" id="WP_161157228.1">
    <property type="nucleotide sequence ID" value="NZ_WEKT01000036.1"/>
</dbReference>
<comment type="caution">
    <text evidence="2">The sequence shown here is derived from an EMBL/GenBank/DDBJ whole genome shotgun (WGS) entry which is preliminary data.</text>
</comment>
<gene>
    <name evidence="2" type="ORF">F9817_16325</name>
</gene>
<proteinExistence type="predicted"/>
<sequence>MSKRIGRHLSKRSLSLDEFWEQEKDDLFKDIVPKTLKSNGSSDPAVQTLNDVNDFFSKHNREPKIDGPLEEKVLARKLNGIRKLSGRDDLLKVDIHGLLLVEISDHKAEELNGPITPLIDTSNDDALADSLLGMLGGDNLKGLFDTESLKQAKPKNTQDRVGQRTPCSNFIHYIPIFNQIKDKIDNSQDSIIPFKGTSKINVGDVFIWGGITCFVERELKMEYDSEGKPNPRLKIIFDNGMYADMLYQSFSQGMYRSPGTRRIKLDISHVLGDLSKPLAERYGNKTGEIYFLASHSNAPEVTMFKNLIKVGVTTNHTPLRTRNADSESTYLYAPVRILRILPCYNINVQGLESLIHTQLHEFRKEIKLRNKKTGKELVAKEWFDVSLEKAVSVAINIVRDSIGHVTLDENDNLYPNE</sequence>